<accession>A0ABP1QEQ7</accession>
<feature type="transmembrane region" description="Helical" evidence="2">
    <location>
        <begin position="273"/>
        <end position="294"/>
    </location>
</feature>
<feature type="transmembrane region" description="Helical" evidence="2">
    <location>
        <begin position="409"/>
        <end position="426"/>
    </location>
</feature>
<evidence type="ECO:0000256" key="1">
    <source>
        <dbReference type="SAM" id="MobiDB-lite"/>
    </source>
</evidence>
<dbReference type="InterPro" id="IPR005240">
    <property type="entry name" value="DUF389"/>
</dbReference>
<organism evidence="3 4">
    <name type="scientific">Orchesella dallaii</name>
    <dbReference type="NCBI Taxonomy" id="48710"/>
    <lineage>
        <taxon>Eukaryota</taxon>
        <taxon>Metazoa</taxon>
        <taxon>Ecdysozoa</taxon>
        <taxon>Arthropoda</taxon>
        <taxon>Hexapoda</taxon>
        <taxon>Collembola</taxon>
        <taxon>Entomobryomorpha</taxon>
        <taxon>Entomobryoidea</taxon>
        <taxon>Orchesellidae</taxon>
        <taxon>Orchesellinae</taxon>
        <taxon>Orchesella</taxon>
    </lineage>
</organism>
<gene>
    <name evidence="3" type="ORF">ODALV1_LOCUS10615</name>
</gene>
<dbReference type="PANTHER" id="PTHR20992">
    <property type="entry name" value="AT15442P-RELATED"/>
    <property type="match status" value="1"/>
</dbReference>
<feature type="transmembrane region" description="Helical" evidence="2">
    <location>
        <begin position="335"/>
        <end position="354"/>
    </location>
</feature>
<protein>
    <submittedName>
        <fullName evidence="3">Uncharacterized protein</fullName>
    </submittedName>
</protein>
<keyword evidence="2" id="KW-0812">Transmembrane</keyword>
<feature type="region of interest" description="Disordered" evidence="1">
    <location>
        <begin position="581"/>
        <end position="643"/>
    </location>
</feature>
<evidence type="ECO:0000313" key="3">
    <source>
        <dbReference type="EMBL" id="CAL8100726.1"/>
    </source>
</evidence>
<keyword evidence="2" id="KW-0472">Membrane</keyword>
<keyword evidence="4" id="KW-1185">Reference proteome</keyword>
<evidence type="ECO:0000313" key="4">
    <source>
        <dbReference type="Proteomes" id="UP001642540"/>
    </source>
</evidence>
<evidence type="ECO:0000256" key="2">
    <source>
        <dbReference type="SAM" id="Phobius"/>
    </source>
</evidence>
<dbReference type="Proteomes" id="UP001642540">
    <property type="component" value="Unassembled WGS sequence"/>
</dbReference>
<feature type="transmembrane region" description="Helical" evidence="2">
    <location>
        <begin position="383"/>
        <end position="403"/>
    </location>
</feature>
<dbReference type="PANTHER" id="PTHR20992:SF9">
    <property type="entry name" value="AT15442P-RELATED"/>
    <property type="match status" value="1"/>
</dbReference>
<feature type="transmembrane region" description="Helical" evidence="2">
    <location>
        <begin position="474"/>
        <end position="500"/>
    </location>
</feature>
<keyword evidence="2" id="KW-1133">Transmembrane helix</keyword>
<dbReference type="Pfam" id="PF04087">
    <property type="entry name" value="DUF389"/>
    <property type="match status" value="1"/>
</dbReference>
<sequence>MGSLFTISIPVRSCEFRLRLNENKIYLLGISDSESDVTVATSIRGGGAYDQASMMSATEPSLAGGLSQRPGTKNEIRIEASKEIFLPKVKDELHKYTVYQNNLKMLLEITRDTMKMTHVDIPVDLLSSTRLTNRTSKEADTTSRASFDVELKEVINSHFLEKHMEEALTKFKLLNASWEHSIDGKFSQICFTVNTRLGDTIINHLHTVGIGKKYDSTLSVCTATVFTQEHEIESAEDAETNEVAKGKWKGFVESIKARLTVAQVVQNVKANSVITFDFIVLVLVAGCIASLGLLEDSSVNLVASMLISPLMGPIMAFTFGAMIRDYSLMKTGVLAEMFGLFLCLLVGFVFGVFVEAKPIDGPWKDLERWPTSEMYGRSQLRSLVVGAGIAIPSGAGVALSILAGNAGSLVGVAISASLLPPCVNAVRKRLEQRLKNPLDVSCDDHLHSGDPSDPAVDHWRNHKELYCANSLKEFAIMGTVSISLTFLNIVLIFFTGMLVLKIKEVAPYTSRNSFERFWKHDLKYARDYNKTHTGQDGLLDDLNDEINNPGLLHEVEDDFVFNQVMTKTMFREENILNKVKDKRSKSPLEDGEAQHAPASSGWFGWLKSPPPKTDEELAKKKKKRKWSMAPTVPPSVAPFPNVS</sequence>
<reference evidence="3 4" key="1">
    <citation type="submission" date="2024-08" db="EMBL/GenBank/DDBJ databases">
        <authorList>
            <person name="Cucini C."/>
            <person name="Frati F."/>
        </authorList>
    </citation>
    <scope>NUCLEOTIDE SEQUENCE [LARGE SCALE GENOMIC DNA]</scope>
</reference>
<feature type="transmembrane region" description="Helical" evidence="2">
    <location>
        <begin position="301"/>
        <end position="323"/>
    </location>
</feature>
<comment type="caution">
    <text evidence="3">The sequence shown here is derived from an EMBL/GenBank/DDBJ whole genome shotgun (WGS) entry which is preliminary data.</text>
</comment>
<name>A0ABP1QEQ7_9HEXA</name>
<dbReference type="EMBL" id="CAXLJM020000033">
    <property type="protein sequence ID" value="CAL8100726.1"/>
    <property type="molecule type" value="Genomic_DNA"/>
</dbReference>
<proteinExistence type="predicted"/>